<dbReference type="OrthoDB" id="437878at2759"/>
<dbReference type="PANTHER" id="PTHR15090">
    <property type="entry name" value="SEQUESTOSOME 1-RELATED"/>
    <property type="match status" value="1"/>
</dbReference>
<dbReference type="GO" id="GO:0005080">
    <property type="term" value="F:protein kinase C binding"/>
    <property type="evidence" value="ECO:0007669"/>
    <property type="project" value="TreeGrafter"/>
</dbReference>
<keyword evidence="3" id="KW-0862">Zinc</keyword>
<keyword evidence="7" id="KW-1185">Reference proteome</keyword>
<dbReference type="SMART" id="SM00291">
    <property type="entry name" value="ZnF_ZZ"/>
    <property type="match status" value="1"/>
</dbReference>
<organism evidence="6 7">
    <name type="scientific">Paramecium sonneborni</name>
    <dbReference type="NCBI Taxonomy" id="65129"/>
    <lineage>
        <taxon>Eukaryota</taxon>
        <taxon>Sar</taxon>
        <taxon>Alveolata</taxon>
        <taxon>Ciliophora</taxon>
        <taxon>Intramacronucleata</taxon>
        <taxon>Oligohymenophorea</taxon>
        <taxon>Peniculida</taxon>
        <taxon>Parameciidae</taxon>
        <taxon>Paramecium</taxon>
    </lineage>
</organism>
<dbReference type="GO" id="GO:0007032">
    <property type="term" value="P:endosome organization"/>
    <property type="evidence" value="ECO:0007669"/>
    <property type="project" value="TreeGrafter"/>
</dbReference>
<comment type="caution">
    <text evidence="6">The sequence shown here is derived from an EMBL/GenBank/DDBJ whole genome shotgun (WGS) entry which is preliminary data.</text>
</comment>
<dbReference type="GO" id="GO:0035973">
    <property type="term" value="P:aggrephagy"/>
    <property type="evidence" value="ECO:0007669"/>
    <property type="project" value="TreeGrafter"/>
</dbReference>
<dbReference type="GO" id="GO:0008270">
    <property type="term" value="F:zinc ion binding"/>
    <property type="evidence" value="ECO:0007669"/>
    <property type="project" value="UniProtKB-KW"/>
</dbReference>
<dbReference type="InterPro" id="IPR052260">
    <property type="entry name" value="Autophagy_Rcpt_SigReg"/>
</dbReference>
<dbReference type="InterPro" id="IPR000433">
    <property type="entry name" value="Znf_ZZ"/>
</dbReference>
<evidence type="ECO:0000259" key="5">
    <source>
        <dbReference type="PROSITE" id="PS50135"/>
    </source>
</evidence>
<gene>
    <name evidence="6" type="ORF">PSON_ATCC_30995.1.T1010098</name>
</gene>
<reference evidence="6" key="1">
    <citation type="submission" date="2021-01" db="EMBL/GenBank/DDBJ databases">
        <authorList>
            <consortium name="Genoscope - CEA"/>
            <person name="William W."/>
        </authorList>
    </citation>
    <scope>NUCLEOTIDE SEQUENCE</scope>
</reference>
<protein>
    <recommendedName>
        <fullName evidence="5">ZZ-type domain-containing protein</fullName>
    </recommendedName>
</protein>
<evidence type="ECO:0000256" key="3">
    <source>
        <dbReference type="ARBA" id="ARBA00022833"/>
    </source>
</evidence>
<evidence type="ECO:0000313" key="6">
    <source>
        <dbReference type="EMBL" id="CAD8112630.1"/>
    </source>
</evidence>
<dbReference type="GO" id="GO:0016235">
    <property type="term" value="C:aggresome"/>
    <property type="evidence" value="ECO:0007669"/>
    <property type="project" value="TreeGrafter"/>
</dbReference>
<evidence type="ECO:0000313" key="7">
    <source>
        <dbReference type="Proteomes" id="UP000692954"/>
    </source>
</evidence>
<evidence type="ECO:0000256" key="2">
    <source>
        <dbReference type="ARBA" id="ARBA00022771"/>
    </source>
</evidence>
<dbReference type="Pfam" id="PF00564">
    <property type="entry name" value="PB1"/>
    <property type="match status" value="1"/>
</dbReference>
<dbReference type="Pfam" id="PF00569">
    <property type="entry name" value="ZZ"/>
    <property type="match status" value="1"/>
</dbReference>
<dbReference type="PROSITE" id="PS50135">
    <property type="entry name" value="ZF_ZZ_2"/>
    <property type="match status" value="1"/>
</dbReference>
<dbReference type="Proteomes" id="UP000692954">
    <property type="component" value="Unassembled WGS sequence"/>
</dbReference>
<dbReference type="InterPro" id="IPR000270">
    <property type="entry name" value="PB1_dom"/>
</dbReference>
<evidence type="ECO:0000256" key="4">
    <source>
        <dbReference type="PROSITE-ProRule" id="PRU00228"/>
    </source>
</evidence>
<accession>A0A8S1QDS8</accession>
<evidence type="ECO:0000256" key="1">
    <source>
        <dbReference type="ARBA" id="ARBA00022723"/>
    </source>
</evidence>
<dbReference type="CDD" id="cd05992">
    <property type="entry name" value="PB1"/>
    <property type="match status" value="1"/>
</dbReference>
<name>A0A8S1QDS8_9CILI</name>
<dbReference type="EMBL" id="CAJJDN010000101">
    <property type="protein sequence ID" value="CAD8112630.1"/>
    <property type="molecule type" value="Genomic_DNA"/>
</dbReference>
<keyword evidence="1" id="KW-0479">Metal-binding</keyword>
<keyword evidence="2 4" id="KW-0863">Zinc-finger</keyword>
<dbReference type="GO" id="GO:0044753">
    <property type="term" value="C:amphisome"/>
    <property type="evidence" value="ECO:0007669"/>
    <property type="project" value="TreeGrafter"/>
</dbReference>
<dbReference type="GO" id="GO:0070530">
    <property type="term" value="F:K63-linked polyubiquitin modification-dependent protein binding"/>
    <property type="evidence" value="ECO:0007669"/>
    <property type="project" value="TreeGrafter"/>
</dbReference>
<proteinExistence type="predicted"/>
<dbReference type="FunFam" id="3.30.60.90:FF:000016">
    <property type="entry name" value="Refractory to sigma P"/>
    <property type="match status" value="1"/>
</dbReference>
<dbReference type="SMART" id="SM00666">
    <property type="entry name" value="PB1"/>
    <property type="match status" value="1"/>
</dbReference>
<feature type="domain" description="ZZ-type" evidence="5">
    <location>
        <begin position="84"/>
        <end position="135"/>
    </location>
</feature>
<sequence>MKFKLVFNKEIHLVKLEKPTLQALQAHVQRVYPSINSNYKLTYLDNENDEISLTCQEDLQVLIDEAHQTVKLYIVVPQQQKMIHSHYKCDGCQTAPIVGTRFKCLECPNFDLCESCQFKNLHHNHKLFKISNPQELEDYQKTYCQKPKPCTQNEVRHVGPFPHIFNNFIQFVEDPKFKELKKTAAQVTQEFFKTMKDGINNQKVQQEEKSNEQQQIETLITDSQVPEKSQVQENENQIQKEEIKSEIIEQFLIQEPVESEIDKKVKQLAQIVDCSEQLAKEYVELFSEMPLEDIVDIIYNQK</sequence>
<dbReference type="PANTHER" id="PTHR15090:SF0">
    <property type="entry name" value="SEQUESTOSOME-1"/>
    <property type="match status" value="1"/>
</dbReference>
<dbReference type="PROSITE" id="PS01357">
    <property type="entry name" value="ZF_ZZ_1"/>
    <property type="match status" value="1"/>
</dbReference>
<dbReference type="AlphaFoldDB" id="A0A8S1QDS8"/>
<dbReference type="GO" id="GO:0000423">
    <property type="term" value="P:mitophagy"/>
    <property type="evidence" value="ECO:0007669"/>
    <property type="project" value="TreeGrafter"/>
</dbReference>
<dbReference type="CDD" id="cd02340">
    <property type="entry name" value="ZZ_NBR1_like"/>
    <property type="match status" value="1"/>
</dbReference>